<reference evidence="4 5" key="1">
    <citation type="submission" date="2018-08" db="EMBL/GenBank/DDBJ databases">
        <title>A genome reference for cultivated species of the human gut microbiota.</title>
        <authorList>
            <person name="Zou Y."/>
            <person name="Xue W."/>
            <person name="Luo G."/>
        </authorList>
    </citation>
    <scope>NUCLEOTIDE SEQUENCE [LARGE SCALE GENOMIC DNA]</scope>
    <source>
        <strain evidence="3 5">AF12-11</strain>
        <strain evidence="2 4">TF11-11</strain>
    </source>
</reference>
<protein>
    <submittedName>
        <fullName evidence="3">AAA family ATPase</fullName>
    </submittedName>
</protein>
<sequence>MENVYITKVILEEVRNLTYAEIPLSAIEKKNLIITGKNGSGKTTVLNALASYLNAVLKNNDVEHEKKYLKMDEENLDYSKTHGGTESEIREIEGRVYDRKDRLTLLKHGIEIELNCSGEHAHQLFQEGRVVLAYYKADRVFRTDIPRHVEKVQLQDQYSIDENPRDNLVKYLLDLKMTQALSATNGKYEKATDIQRWFDNFEKLLQKIFENKQLKLEFDEETFKFSIKEPEKEAYDFNSLSSGYAAILDIVVDLMIRMEKQTNRTFQYDIPGIVLIDEIETHLHLELQKKIMELLTTMFPNVQFIVSTHSPFILNSLENVVIYDLEQKTLVNSDTGLSNIPYDGIVEGYFGASRLSDELVDKFQRYKELAVKNNLTDDDIEEITQLEMYLDEIPDYLNLNITTEYQKIKLELSQRTDI</sequence>
<dbReference type="Proteomes" id="UP000261208">
    <property type="component" value="Unassembled WGS sequence"/>
</dbReference>
<dbReference type="EMBL" id="QSAJ01000037">
    <property type="protein sequence ID" value="RGW50944.1"/>
    <property type="molecule type" value="Genomic_DNA"/>
</dbReference>
<dbReference type="Proteomes" id="UP000266376">
    <property type="component" value="Unassembled WGS sequence"/>
</dbReference>
<evidence type="ECO:0000313" key="3">
    <source>
        <dbReference type="EMBL" id="RGW50944.1"/>
    </source>
</evidence>
<dbReference type="InterPro" id="IPR027417">
    <property type="entry name" value="P-loop_NTPase"/>
</dbReference>
<dbReference type="PANTHER" id="PTHR43581">
    <property type="entry name" value="ATP/GTP PHOSPHATASE"/>
    <property type="match status" value="1"/>
</dbReference>
<evidence type="ECO:0000313" key="4">
    <source>
        <dbReference type="Proteomes" id="UP000261208"/>
    </source>
</evidence>
<dbReference type="Pfam" id="PF13304">
    <property type="entry name" value="AAA_21"/>
    <property type="match status" value="1"/>
</dbReference>
<dbReference type="PANTHER" id="PTHR43581:SF2">
    <property type="entry name" value="EXCINUCLEASE ATPASE SUBUNIT"/>
    <property type="match status" value="1"/>
</dbReference>
<name>A0A395XKW0_9FIRM</name>
<dbReference type="EMBL" id="QSQQ01000005">
    <property type="protein sequence ID" value="RGK49106.1"/>
    <property type="molecule type" value="Genomic_DNA"/>
</dbReference>
<comment type="caution">
    <text evidence="3">The sequence shown here is derived from an EMBL/GenBank/DDBJ whole genome shotgun (WGS) entry which is preliminary data.</text>
</comment>
<proteinExistence type="predicted"/>
<evidence type="ECO:0000259" key="1">
    <source>
        <dbReference type="SMART" id="SM00382"/>
    </source>
</evidence>
<dbReference type="SUPFAM" id="SSF52540">
    <property type="entry name" value="P-loop containing nucleoside triphosphate hydrolases"/>
    <property type="match status" value="1"/>
</dbReference>
<dbReference type="SMART" id="SM00382">
    <property type="entry name" value="AAA"/>
    <property type="match status" value="1"/>
</dbReference>
<accession>A0A395XKW0</accession>
<dbReference type="AlphaFoldDB" id="A0A395XKW0"/>
<dbReference type="InterPro" id="IPR003593">
    <property type="entry name" value="AAA+_ATPase"/>
</dbReference>
<feature type="domain" description="AAA+ ATPase" evidence="1">
    <location>
        <begin position="28"/>
        <end position="335"/>
    </location>
</feature>
<dbReference type="GO" id="GO:0005524">
    <property type="term" value="F:ATP binding"/>
    <property type="evidence" value="ECO:0007669"/>
    <property type="project" value="InterPro"/>
</dbReference>
<dbReference type="InterPro" id="IPR051396">
    <property type="entry name" value="Bact_Antivir_Def_Nuclease"/>
</dbReference>
<dbReference type="Gene3D" id="3.40.50.300">
    <property type="entry name" value="P-loop containing nucleotide triphosphate hydrolases"/>
    <property type="match status" value="1"/>
</dbReference>
<dbReference type="GO" id="GO:0016887">
    <property type="term" value="F:ATP hydrolysis activity"/>
    <property type="evidence" value="ECO:0007669"/>
    <property type="project" value="InterPro"/>
</dbReference>
<dbReference type="RefSeq" id="WP_117649445.1">
    <property type="nucleotide sequence ID" value="NZ_QSQQ01000005.1"/>
</dbReference>
<dbReference type="InterPro" id="IPR003959">
    <property type="entry name" value="ATPase_AAA_core"/>
</dbReference>
<evidence type="ECO:0000313" key="5">
    <source>
        <dbReference type="Proteomes" id="UP000266376"/>
    </source>
</evidence>
<evidence type="ECO:0000313" key="2">
    <source>
        <dbReference type="EMBL" id="RGK49106.1"/>
    </source>
</evidence>
<organism evidence="3 5">
    <name type="scientific">Dorea formicigenerans</name>
    <dbReference type="NCBI Taxonomy" id="39486"/>
    <lineage>
        <taxon>Bacteria</taxon>
        <taxon>Bacillati</taxon>
        <taxon>Bacillota</taxon>
        <taxon>Clostridia</taxon>
        <taxon>Lachnospirales</taxon>
        <taxon>Lachnospiraceae</taxon>
        <taxon>Dorea</taxon>
    </lineage>
</organism>
<gene>
    <name evidence="3" type="ORF">DWV67_12930</name>
    <name evidence="2" type="ORF">DXD10_05220</name>
</gene>